<protein>
    <submittedName>
        <fullName evidence="1">AlpA family transcriptional regulator</fullName>
    </submittedName>
</protein>
<accession>A0A3M8RNI5</accession>
<reference evidence="1 2" key="1">
    <citation type="submission" date="2020-07" db="EMBL/GenBank/DDBJ databases">
        <title>Diversity of carbapenemase encoding genes among Pseudomonas putida group clinical isolates in a tertiary Brazilian hospital.</title>
        <authorList>
            <person name="Alberto-Lei F."/>
            <person name="Nodari C.S."/>
            <person name="Streling A.P."/>
            <person name="Paulino J.T."/>
            <person name="Bessa-Neto F.O."/>
            <person name="Cayo R."/>
            <person name="Gales A.C."/>
        </authorList>
    </citation>
    <scope>NUCLEOTIDE SEQUENCE [LARGE SCALE GENOMIC DNA]</scope>
    <source>
        <strain evidence="1 2">12464</strain>
    </source>
</reference>
<dbReference type="OrthoDB" id="8455288at2"/>
<dbReference type="PANTHER" id="PTHR36154:SF1">
    <property type="entry name" value="DNA-BINDING TRANSCRIPTIONAL ACTIVATOR ALPA"/>
    <property type="match status" value="1"/>
</dbReference>
<dbReference type="AlphaFoldDB" id="A0A3M8RNI5"/>
<comment type="caution">
    <text evidence="1">The sequence shown here is derived from an EMBL/GenBank/DDBJ whole genome shotgun (WGS) entry which is preliminary data.</text>
</comment>
<dbReference type="Gene3D" id="1.10.238.160">
    <property type="match status" value="1"/>
</dbReference>
<evidence type="ECO:0000313" key="1">
    <source>
        <dbReference type="EMBL" id="MBA6115080.1"/>
    </source>
</evidence>
<sequence length="79" mass="8883">MSKENTGKPILRILRMRQLQECLGLSRSTIYERINPGSPRYDSTFPKPIKLGSSAVGWIEQDICRWVDSRISSGNSIGS</sequence>
<dbReference type="PANTHER" id="PTHR36154">
    <property type="entry name" value="DNA-BINDING TRANSCRIPTIONAL ACTIVATOR ALPA"/>
    <property type="match status" value="1"/>
</dbReference>
<dbReference type="InterPro" id="IPR010260">
    <property type="entry name" value="AlpA"/>
</dbReference>
<dbReference type="Proteomes" id="UP000553948">
    <property type="component" value="Unassembled WGS sequence"/>
</dbReference>
<dbReference type="InterPro" id="IPR052931">
    <property type="entry name" value="Prophage_regulatory_activator"/>
</dbReference>
<name>A0A3M8RNI5_PSEPU</name>
<evidence type="ECO:0000313" key="2">
    <source>
        <dbReference type="Proteomes" id="UP000553948"/>
    </source>
</evidence>
<dbReference type="RefSeq" id="WP_123109027.1">
    <property type="nucleotide sequence ID" value="NZ_RJAH01000026.1"/>
</dbReference>
<proteinExistence type="predicted"/>
<organism evidence="1 2">
    <name type="scientific">Pseudomonas putida</name>
    <name type="common">Arthrobacter siderocapsulatus</name>
    <dbReference type="NCBI Taxonomy" id="303"/>
    <lineage>
        <taxon>Bacteria</taxon>
        <taxon>Pseudomonadati</taxon>
        <taxon>Pseudomonadota</taxon>
        <taxon>Gammaproteobacteria</taxon>
        <taxon>Pseudomonadales</taxon>
        <taxon>Pseudomonadaceae</taxon>
        <taxon>Pseudomonas</taxon>
    </lineage>
</organism>
<dbReference type="Pfam" id="PF05930">
    <property type="entry name" value="Phage_AlpA"/>
    <property type="match status" value="1"/>
</dbReference>
<gene>
    <name evidence="1" type="ORF">H4C47_04985</name>
</gene>
<dbReference type="EMBL" id="JACGDG010000003">
    <property type="protein sequence ID" value="MBA6115080.1"/>
    <property type="molecule type" value="Genomic_DNA"/>
</dbReference>